<evidence type="ECO:0000313" key="3">
    <source>
        <dbReference type="Proteomes" id="UP000823891"/>
    </source>
</evidence>
<organism evidence="2 3">
    <name type="scientific">Candidatus Eisenbergiella merdavium</name>
    <dbReference type="NCBI Taxonomy" id="2838551"/>
    <lineage>
        <taxon>Bacteria</taxon>
        <taxon>Bacillati</taxon>
        <taxon>Bacillota</taxon>
        <taxon>Clostridia</taxon>
        <taxon>Lachnospirales</taxon>
        <taxon>Lachnospiraceae</taxon>
        <taxon>Eisenbergiella</taxon>
    </lineage>
</organism>
<sequence length="372" mass="43963">MKYKSKEEQEQYERFHYSEEERKKLEGYDFFQKQELSAKESDIPSVLAWGQKSGSTPLVSVILTTYKRPQMLREALESVLMQKGFGDFEIIVADNEGADLQVKTDTHRLIEEINDKRILYYRHAKTVANNFDRGAMLADGEWICFLHDDDLLSPAYMKKMTEAVKQYPEINWLSCSPKEFRDRMPQGWQSAEEINEGCKIYKVNPRYYSFWFDGKWQGAFIRRKCYVQMGGFPNYNSGMADYVMTAKFAYYFNHYECGLPLYLTRIWGGQDSSSSAGLWMNICIKEYFFYRYAVGKYFKTAKIFKTFWANLCFYQIMTKMELMERGSHGFALNREAFCRLIGEKNKKFTKLQKGIYHLIVDHYKKAKREIGK</sequence>
<gene>
    <name evidence="2" type="ORF">H9761_18355</name>
</gene>
<protein>
    <submittedName>
        <fullName evidence="2">Glycosyltransferase</fullName>
    </submittedName>
</protein>
<dbReference type="Gene3D" id="3.90.550.10">
    <property type="entry name" value="Spore Coat Polysaccharide Biosynthesis Protein SpsA, Chain A"/>
    <property type="match status" value="1"/>
</dbReference>
<dbReference type="SUPFAM" id="SSF53448">
    <property type="entry name" value="Nucleotide-diphospho-sugar transferases"/>
    <property type="match status" value="1"/>
</dbReference>
<name>A0A9D2NIV2_9FIRM</name>
<evidence type="ECO:0000313" key="2">
    <source>
        <dbReference type="EMBL" id="HJC25628.1"/>
    </source>
</evidence>
<dbReference type="AlphaFoldDB" id="A0A9D2NIV2"/>
<reference evidence="2" key="1">
    <citation type="journal article" date="2021" name="PeerJ">
        <title>Extensive microbial diversity within the chicken gut microbiome revealed by metagenomics and culture.</title>
        <authorList>
            <person name="Gilroy R."/>
            <person name="Ravi A."/>
            <person name="Getino M."/>
            <person name="Pursley I."/>
            <person name="Horton D.L."/>
            <person name="Alikhan N.F."/>
            <person name="Baker D."/>
            <person name="Gharbi K."/>
            <person name="Hall N."/>
            <person name="Watson M."/>
            <person name="Adriaenssens E.M."/>
            <person name="Foster-Nyarko E."/>
            <person name="Jarju S."/>
            <person name="Secka A."/>
            <person name="Antonio M."/>
            <person name="Oren A."/>
            <person name="Chaudhuri R.R."/>
            <person name="La Ragione R."/>
            <person name="Hildebrand F."/>
            <person name="Pallen M.J."/>
        </authorList>
    </citation>
    <scope>NUCLEOTIDE SEQUENCE</scope>
    <source>
        <strain evidence="2">USAMLcec2-132</strain>
    </source>
</reference>
<dbReference type="InterPro" id="IPR050834">
    <property type="entry name" value="Glycosyltransf_2"/>
</dbReference>
<proteinExistence type="predicted"/>
<evidence type="ECO:0000259" key="1">
    <source>
        <dbReference type="Pfam" id="PF00535"/>
    </source>
</evidence>
<dbReference type="InterPro" id="IPR029044">
    <property type="entry name" value="Nucleotide-diphossugar_trans"/>
</dbReference>
<dbReference type="EMBL" id="DWWS01000069">
    <property type="protein sequence ID" value="HJC25628.1"/>
    <property type="molecule type" value="Genomic_DNA"/>
</dbReference>
<dbReference type="PANTHER" id="PTHR43685:SF2">
    <property type="entry name" value="GLYCOSYLTRANSFERASE 2-LIKE DOMAIN-CONTAINING PROTEIN"/>
    <property type="match status" value="1"/>
</dbReference>
<comment type="caution">
    <text evidence="2">The sequence shown here is derived from an EMBL/GenBank/DDBJ whole genome shotgun (WGS) entry which is preliminary data.</text>
</comment>
<dbReference type="Proteomes" id="UP000823891">
    <property type="component" value="Unassembled WGS sequence"/>
</dbReference>
<dbReference type="Pfam" id="PF00535">
    <property type="entry name" value="Glycos_transf_2"/>
    <property type="match status" value="1"/>
</dbReference>
<feature type="domain" description="Glycosyltransferase 2-like" evidence="1">
    <location>
        <begin position="60"/>
        <end position="192"/>
    </location>
</feature>
<dbReference type="InterPro" id="IPR001173">
    <property type="entry name" value="Glyco_trans_2-like"/>
</dbReference>
<dbReference type="PANTHER" id="PTHR43685">
    <property type="entry name" value="GLYCOSYLTRANSFERASE"/>
    <property type="match status" value="1"/>
</dbReference>
<accession>A0A9D2NIV2</accession>
<reference evidence="2" key="2">
    <citation type="submission" date="2021-04" db="EMBL/GenBank/DDBJ databases">
        <authorList>
            <person name="Gilroy R."/>
        </authorList>
    </citation>
    <scope>NUCLEOTIDE SEQUENCE</scope>
    <source>
        <strain evidence="2">USAMLcec2-132</strain>
    </source>
</reference>